<dbReference type="InterPro" id="IPR036868">
    <property type="entry name" value="TusA-like_sf"/>
</dbReference>
<evidence type="ECO:0000256" key="1">
    <source>
        <dbReference type="ARBA" id="ARBA00008984"/>
    </source>
</evidence>
<accession>A0A2H5XAJ4</accession>
<gene>
    <name evidence="3" type="primary">tusA_1</name>
    <name evidence="3" type="ORF">HRbin17_00709</name>
</gene>
<dbReference type="PROSITE" id="PS01148">
    <property type="entry name" value="UPF0033"/>
    <property type="match status" value="1"/>
</dbReference>
<comment type="caution">
    <text evidence="3">The sequence shown here is derived from an EMBL/GenBank/DDBJ whole genome shotgun (WGS) entry which is preliminary data.</text>
</comment>
<reference evidence="4" key="1">
    <citation type="submission" date="2017-09" db="EMBL/GenBank/DDBJ databases">
        <title>Metaegenomics of thermophilic ammonia-oxidizing enrichment culture.</title>
        <authorList>
            <person name="Kato S."/>
            <person name="Suzuki K."/>
        </authorList>
    </citation>
    <scope>NUCLEOTIDE SEQUENCE [LARGE SCALE GENOMIC DNA]</scope>
</reference>
<dbReference type="SUPFAM" id="SSF64307">
    <property type="entry name" value="SirA-like"/>
    <property type="match status" value="1"/>
</dbReference>
<evidence type="ECO:0000259" key="2">
    <source>
        <dbReference type="PROSITE" id="PS01148"/>
    </source>
</evidence>
<protein>
    <submittedName>
        <fullName evidence="3">Sulfurtransferase TusA</fullName>
        <ecNumber evidence="3">2.8.1.-</ecNumber>
    </submittedName>
</protein>
<dbReference type="Proteomes" id="UP000236173">
    <property type="component" value="Unassembled WGS sequence"/>
</dbReference>
<comment type="similarity">
    <text evidence="1">Belongs to the sulfur carrier protein TusA family.</text>
</comment>
<dbReference type="CDD" id="cd00291">
    <property type="entry name" value="SirA_YedF_YeeD"/>
    <property type="match status" value="1"/>
</dbReference>
<dbReference type="PANTHER" id="PTHR33279">
    <property type="entry name" value="SULFUR CARRIER PROTEIN YEDF-RELATED"/>
    <property type="match status" value="1"/>
</dbReference>
<evidence type="ECO:0000313" key="3">
    <source>
        <dbReference type="EMBL" id="GBC98210.1"/>
    </source>
</evidence>
<dbReference type="InterPro" id="IPR001455">
    <property type="entry name" value="TusA-like"/>
</dbReference>
<evidence type="ECO:0000313" key="4">
    <source>
        <dbReference type="Proteomes" id="UP000236173"/>
    </source>
</evidence>
<organism evidence="3 4">
    <name type="scientific">Candidatus Fervidibacter japonicus</name>
    <dbReference type="NCBI Taxonomy" id="2035412"/>
    <lineage>
        <taxon>Bacteria</taxon>
        <taxon>Candidatus Fervidibacterota</taxon>
        <taxon>Candidatus Fervidibacter</taxon>
    </lineage>
</organism>
<dbReference type="GO" id="GO:0016740">
    <property type="term" value="F:transferase activity"/>
    <property type="evidence" value="ECO:0007669"/>
    <property type="project" value="UniProtKB-KW"/>
</dbReference>
<dbReference type="EMBL" id="BEHT01000007">
    <property type="protein sequence ID" value="GBC98210.1"/>
    <property type="molecule type" value="Genomic_DNA"/>
</dbReference>
<keyword evidence="3" id="KW-0808">Transferase</keyword>
<dbReference type="AlphaFoldDB" id="A0A2H5XAJ4"/>
<feature type="domain" description="UPF0033" evidence="2">
    <location>
        <begin position="11"/>
        <end position="35"/>
    </location>
</feature>
<dbReference type="Pfam" id="PF01206">
    <property type="entry name" value="TusA"/>
    <property type="match status" value="1"/>
</dbReference>
<name>A0A2H5XAJ4_9BACT</name>
<proteinExistence type="inferred from homology"/>
<sequence length="80" mass="8873">MVAPVTADKVVDARGAQCPGPLVELIRAVKEVPVGAIVEVWTQEPRTKEDAKAWCERAGHEFLGAFPADNYERVLVRKMR</sequence>
<dbReference type="Gene3D" id="3.30.110.40">
    <property type="entry name" value="TusA-like domain"/>
    <property type="match status" value="1"/>
</dbReference>
<dbReference type="PANTHER" id="PTHR33279:SF2">
    <property type="entry name" value="SULFUR CARRIER PROTEIN TUSA"/>
    <property type="match status" value="1"/>
</dbReference>
<dbReference type="EC" id="2.8.1.-" evidence="3"/>